<evidence type="ECO:0000313" key="4">
    <source>
        <dbReference type="Proteomes" id="UP000798808"/>
    </source>
</evidence>
<comment type="caution">
    <text evidence="3">The sequence shown here is derived from an EMBL/GenBank/DDBJ whole genome shotgun (WGS) entry which is preliminary data.</text>
</comment>
<evidence type="ECO:0000313" key="3">
    <source>
        <dbReference type="EMBL" id="MTI24888.1"/>
    </source>
</evidence>
<dbReference type="EMBL" id="SMLW01000463">
    <property type="protein sequence ID" value="MTI24888.1"/>
    <property type="molecule type" value="Genomic_DNA"/>
</dbReference>
<sequence>MIIPEFVLPMDIELKDYVLKSNNRNLVISVSTCQKSSVCPICTQKSSRVHSRYIRKLADLPISGNLVQVQLRARKFFCDRPSCHRKVFTERFVSEIIPYSRRMQRTMELLSRIGLELGGNKGAIISGLAGVPVSCSTLLRVVKNLPITAEGETSGVIGVDDWAFKKAKTYGTIIVDLNRRKVIDLLPDREAATLCGWLSAHPEVKVVSRDRASAYSLGVNKGAPKLFRWRTGTIFW</sequence>
<proteinExistence type="predicted"/>
<dbReference type="PANTHER" id="PTHR33498">
    <property type="entry name" value="TRANSPOSASE FOR INSERTION SEQUENCE ELEMENT IS1557"/>
    <property type="match status" value="1"/>
</dbReference>
<dbReference type="Pfam" id="PF01610">
    <property type="entry name" value="DDE_Tnp_ISL3"/>
    <property type="match status" value="1"/>
</dbReference>
<dbReference type="InterPro" id="IPR002560">
    <property type="entry name" value="Transposase_DDE"/>
</dbReference>
<evidence type="ECO:0000259" key="1">
    <source>
        <dbReference type="Pfam" id="PF01610"/>
    </source>
</evidence>
<gene>
    <name evidence="3" type="ORF">E1163_08040</name>
</gene>
<reference evidence="3 4" key="1">
    <citation type="submission" date="2019-02" db="EMBL/GenBank/DDBJ databases">
        <authorList>
            <person name="Goldberg S.R."/>
            <person name="Haltli B.A."/>
            <person name="Correa H."/>
            <person name="Russell K.G."/>
        </authorList>
    </citation>
    <scope>NUCLEOTIDE SEQUENCE [LARGE SCALE GENOMIC DNA]</scope>
    <source>
        <strain evidence="3 4">JCM 16186</strain>
    </source>
</reference>
<keyword evidence="4" id="KW-1185">Reference proteome</keyword>
<feature type="domain" description="Transposase IS204/IS1001/IS1096/IS1165 zinc-finger" evidence="2">
    <location>
        <begin position="37"/>
        <end position="79"/>
    </location>
</feature>
<organism evidence="3 4">
    <name type="scientific">Fulvivirga kasyanovii</name>
    <dbReference type="NCBI Taxonomy" id="396812"/>
    <lineage>
        <taxon>Bacteria</taxon>
        <taxon>Pseudomonadati</taxon>
        <taxon>Bacteroidota</taxon>
        <taxon>Cytophagia</taxon>
        <taxon>Cytophagales</taxon>
        <taxon>Fulvivirgaceae</taxon>
        <taxon>Fulvivirga</taxon>
    </lineage>
</organism>
<accession>A0ABW9RNH0</accession>
<dbReference type="Proteomes" id="UP000798808">
    <property type="component" value="Unassembled WGS sequence"/>
</dbReference>
<dbReference type="InterPro" id="IPR029261">
    <property type="entry name" value="Transposase_Znf"/>
</dbReference>
<name>A0ABW9RNH0_9BACT</name>
<dbReference type="PANTHER" id="PTHR33498:SF1">
    <property type="entry name" value="TRANSPOSASE FOR INSERTION SEQUENCE ELEMENT IS1557"/>
    <property type="match status" value="1"/>
</dbReference>
<feature type="domain" description="Transposase IS204/IS1001/IS1096/IS1165 DDE" evidence="1">
    <location>
        <begin position="157"/>
        <end position="225"/>
    </location>
</feature>
<evidence type="ECO:0000259" key="2">
    <source>
        <dbReference type="Pfam" id="PF14690"/>
    </source>
</evidence>
<protein>
    <submittedName>
        <fullName evidence="3">Transposase</fullName>
    </submittedName>
</protein>
<dbReference type="Pfam" id="PF14690">
    <property type="entry name" value="Zn_ribbon_ISL3"/>
    <property type="match status" value="1"/>
</dbReference>
<dbReference type="InterPro" id="IPR047951">
    <property type="entry name" value="Transpos_ISL3"/>
</dbReference>